<protein>
    <recommendedName>
        <fullName evidence="3">HEAT repeat domain-containing protein</fullName>
    </recommendedName>
</protein>
<organism evidence="1 2">
    <name type="scientific">Streptomyces hydrogenans</name>
    <dbReference type="NCBI Taxonomy" id="1873719"/>
    <lineage>
        <taxon>Bacteria</taxon>
        <taxon>Bacillati</taxon>
        <taxon>Actinomycetota</taxon>
        <taxon>Actinomycetes</taxon>
        <taxon>Kitasatosporales</taxon>
        <taxon>Streptomycetaceae</taxon>
        <taxon>Streptomyces</taxon>
    </lineage>
</organism>
<sequence>MASVHYWQQFKLRDEVLEVLRLELLGPRESKEVPEAFHALLRSGDADAVCVAINYYSSAASSVRFGGVNRFDAEETEVLERARAVLRNELNGDDREGGGISEGRVTTALSAIVDLVEPTQDTQLVLKALSFVRSEEGLESAGYAAARVLEVLPSGGEESESLIAALALVAFDESIPHRSRWPALGAIGMSPSPTAVNWLLQALNSGDIEIQAIAGTALAEMDMGRFRPLLERTVATWPEVREYPAYQFLELLREG</sequence>
<accession>A0ABQ3PRJ4</accession>
<proteinExistence type="predicted"/>
<evidence type="ECO:0000313" key="2">
    <source>
        <dbReference type="Proteomes" id="UP001052739"/>
    </source>
</evidence>
<evidence type="ECO:0008006" key="3">
    <source>
        <dbReference type="Google" id="ProtNLM"/>
    </source>
</evidence>
<dbReference type="InterPro" id="IPR016024">
    <property type="entry name" value="ARM-type_fold"/>
</dbReference>
<dbReference type="EMBL" id="BNDW01000117">
    <property type="protein sequence ID" value="GHI27637.1"/>
    <property type="molecule type" value="Genomic_DNA"/>
</dbReference>
<keyword evidence="2" id="KW-1185">Reference proteome</keyword>
<gene>
    <name evidence="1" type="ORF">Shyd_90080</name>
</gene>
<dbReference type="Gene3D" id="1.25.10.10">
    <property type="entry name" value="Leucine-rich Repeat Variant"/>
    <property type="match status" value="1"/>
</dbReference>
<reference evidence="1" key="1">
    <citation type="submission" date="2024-05" db="EMBL/GenBank/DDBJ databases">
        <title>Whole genome shotgun sequence of Streptomyces hydrogenans NBRC 13475.</title>
        <authorList>
            <person name="Komaki H."/>
            <person name="Tamura T."/>
        </authorList>
    </citation>
    <scope>NUCLEOTIDE SEQUENCE</scope>
    <source>
        <strain evidence="1">NBRC 13475</strain>
    </source>
</reference>
<dbReference type="InterPro" id="IPR011989">
    <property type="entry name" value="ARM-like"/>
</dbReference>
<comment type="caution">
    <text evidence="1">The sequence shown here is derived from an EMBL/GenBank/DDBJ whole genome shotgun (WGS) entry which is preliminary data.</text>
</comment>
<dbReference type="Proteomes" id="UP001052739">
    <property type="component" value="Unassembled WGS sequence"/>
</dbReference>
<dbReference type="SUPFAM" id="SSF48371">
    <property type="entry name" value="ARM repeat"/>
    <property type="match status" value="1"/>
</dbReference>
<evidence type="ECO:0000313" key="1">
    <source>
        <dbReference type="EMBL" id="GHI27637.1"/>
    </source>
</evidence>
<name>A0ABQ3PRJ4_9ACTN</name>